<evidence type="ECO:0000313" key="5">
    <source>
        <dbReference type="Proteomes" id="UP001595699"/>
    </source>
</evidence>
<comment type="similarity">
    <text evidence="2">Belongs to the PhoU family.</text>
</comment>
<keyword evidence="2" id="KW-0813">Transport</keyword>
<feature type="domain" description="PhoU" evidence="3">
    <location>
        <begin position="125"/>
        <end position="207"/>
    </location>
</feature>
<dbReference type="EMBL" id="JBHRZH010000030">
    <property type="protein sequence ID" value="MFC3764627.1"/>
    <property type="molecule type" value="Genomic_DNA"/>
</dbReference>
<protein>
    <recommendedName>
        <fullName evidence="2">Phosphate-specific transport system accessory protein PhoU</fullName>
    </recommendedName>
</protein>
<dbReference type="PANTHER" id="PTHR42930:SF3">
    <property type="entry name" value="PHOSPHATE-SPECIFIC TRANSPORT SYSTEM ACCESSORY PROTEIN PHOU"/>
    <property type="match status" value="1"/>
</dbReference>
<dbReference type="RefSeq" id="WP_205116331.1">
    <property type="nucleotide sequence ID" value="NZ_JAFBCM010000001.1"/>
</dbReference>
<name>A0ABV7YHV8_9ACTN</name>
<evidence type="ECO:0000259" key="3">
    <source>
        <dbReference type="Pfam" id="PF01895"/>
    </source>
</evidence>
<dbReference type="InterPro" id="IPR038078">
    <property type="entry name" value="PhoU-like_sf"/>
</dbReference>
<proteinExistence type="inferred from homology"/>
<evidence type="ECO:0000256" key="2">
    <source>
        <dbReference type="PIRNR" id="PIRNR003107"/>
    </source>
</evidence>
<sequence>MVEPTRHAFHDQLDHVGERIAAMAKLVEAAVEQATTAILEGDVRLAERVITADVEIDRMKIQLEEQIFEQLALQQPVASDLRLLVGTLRMSADLERMGDLAGHVAKITRLRYPEHAIPEGLKSTIAEMGSIAQKMVRTTSEIVSTRDIHAAEKLIGEDERMDDLRRLLFRNMLGPDWAHGVGAAVDLALLGRYYERIADHAVSMAHSVIYLVTGEKTS</sequence>
<dbReference type="InterPro" id="IPR028366">
    <property type="entry name" value="PhoU"/>
</dbReference>
<comment type="function">
    <text evidence="2">Plays a role in the regulation of phosphate uptake.</text>
</comment>
<comment type="caution">
    <text evidence="4">The sequence shown here is derived from an EMBL/GenBank/DDBJ whole genome shotgun (WGS) entry which is preliminary data.</text>
</comment>
<dbReference type="PIRSF" id="PIRSF003107">
    <property type="entry name" value="PhoU"/>
    <property type="match status" value="1"/>
</dbReference>
<dbReference type="Proteomes" id="UP001595699">
    <property type="component" value="Unassembled WGS sequence"/>
</dbReference>
<keyword evidence="1 2" id="KW-0592">Phosphate transport</keyword>
<dbReference type="PANTHER" id="PTHR42930">
    <property type="entry name" value="PHOSPHATE-SPECIFIC TRANSPORT SYSTEM ACCESSORY PROTEIN PHOU"/>
    <property type="match status" value="1"/>
</dbReference>
<keyword evidence="5" id="KW-1185">Reference proteome</keyword>
<dbReference type="InterPro" id="IPR026022">
    <property type="entry name" value="PhoU_dom"/>
</dbReference>
<dbReference type="Gene3D" id="1.20.58.220">
    <property type="entry name" value="Phosphate transport system protein phou homolog 2, domain 2"/>
    <property type="match status" value="1"/>
</dbReference>
<comment type="subunit">
    <text evidence="2">Homodimer.</text>
</comment>
<keyword evidence="2" id="KW-0963">Cytoplasm</keyword>
<dbReference type="NCBIfam" id="TIGR02135">
    <property type="entry name" value="phoU_full"/>
    <property type="match status" value="1"/>
</dbReference>
<dbReference type="Pfam" id="PF01895">
    <property type="entry name" value="PhoU"/>
    <property type="match status" value="2"/>
</dbReference>
<evidence type="ECO:0000256" key="1">
    <source>
        <dbReference type="ARBA" id="ARBA00022592"/>
    </source>
</evidence>
<reference evidence="5" key="1">
    <citation type="journal article" date="2019" name="Int. J. Syst. Evol. Microbiol.">
        <title>The Global Catalogue of Microorganisms (GCM) 10K type strain sequencing project: providing services to taxonomists for standard genome sequencing and annotation.</title>
        <authorList>
            <consortium name="The Broad Institute Genomics Platform"/>
            <consortium name="The Broad Institute Genome Sequencing Center for Infectious Disease"/>
            <person name="Wu L."/>
            <person name="Ma J."/>
        </authorList>
    </citation>
    <scope>NUCLEOTIDE SEQUENCE [LARGE SCALE GENOMIC DNA]</scope>
    <source>
        <strain evidence="5">CGMCC 4.7241</strain>
    </source>
</reference>
<dbReference type="SUPFAM" id="SSF109755">
    <property type="entry name" value="PhoU-like"/>
    <property type="match status" value="1"/>
</dbReference>
<organism evidence="4 5">
    <name type="scientific">Tenggerimyces flavus</name>
    <dbReference type="NCBI Taxonomy" id="1708749"/>
    <lineage>
        <taxon>Bacteria</taxon>
        <taxon>Bacillati</taxon>
        <taxon>Actinomycetota</taxon>
        <taxon>Actinomycetes</taxon>
        <taxon>Propionibacteriales</taxon>
        <taxon>Nocardioidaceae</taxon>
        <taxon>Tenggerimyces</taxon>
    </lineage>
</organism>
<accession>A0ABV7YHV8</accession>
<evidence type="ECO:0000313" key="4">
    <source>
        <dbReference type="EMBL" id="MFC3764627.1"/>
    </source>
</evidence>
<gene>
    <name evidence="4" type="primary">phoU</name>
    <name evidence="4" type="ORF">ACFOUW_27565</name>
</gene>
<comment type="subcellular location">
    <subcellularLocation>
        <location evidence="2">Cytoplasm</location>
    </subcellularLocation>
</comment>
<feature type="domain" description="PhoU" evidence="3">
    <location>
        <begin position="21"/>
        <end position="107"/>
    </location>
</feature>